<dbReference type="Proteomes" id="UP000007887">
    <property type="component" value="Chromosome"/>
</dbReference>
<evidence type="ECO:0000313" key="3">
    <source>
        <dbReference type="Proteomes" id="UP000007887"/>
    </source>
</evidence>
<dbReference type="HOGENOM" id="CLU_1353846_0_0_9"/>
<dbReference type="Pfam" id="PF13091">
    <property type="entry name" value="PLDc_2"/>
    <property type="match status" value="1"/>
</dbReference>
<dbReference type="OrthoDB" id="9802848at2"/>
<accession>I0GPS8</accession>
<gene>
    <name evidence="2" type="ordered locus">SELR_10570</name>
</gene>
<proteinExistence type="predicted"/>
<organism evidence="2 3">
    <name type="scientific">Selenomonas ruminantium subsp. lactilytica (strain NBRC 103574 / TAM6421)</name>
    <dbReference type="NCBI Taxonomy" id="927704"/>
    <lineage>
        <taxon>Bacteria</taxon>
        <taxon>Bacillati</taxon>
        <taxon>Bacillota</taxon>
        <taxon>Negativicutes</taxon>
        <taxon>Selenomonadales</taxon>
        <taxon>Selenomonadaceae</taxon>
        <taxon>Selenomonas</taxon>
    </lineage>
</organism>
<protein>
    <recommendedName>
        <fullName evidence="1">Phospholipase D-like domain-containing protein</fullName>
    </recommendedName>
</protein>
<evidence type="ECO:0000313" key="2">
    <source>
        <dbReference type="EMBL" id="BAL82765.1"/>
    </source>
</evidence>
<dbReference type="SUPFAM" id="SSF56024">
    <property type="entry name" value="Phospholipase D/nuclease"/>
    <property type="match status" value="1"/>
</dbReference>
<evidence type="ECO:0000259" key="1">
    <source>
        <dbReference type="Pfam" id="PF13091"/>
    </source>
</evidence>
<sequence>MAEYIVQKASMTTTETSTAVFTGECGRQLLPALERFMAEAERIDIMVAYTRESGVRLLLPALLAAAQRGAAITLLTGTDFNLTEPQALYLLRSYLGDKAELRLYKGEGKSFHPKAYFIHLRTHSCLFIGSSNLSASALGEAVEWNYRLDSREKPQEYGEFYQTFQDICHRNSVLADDDVLRQYARTWRKPQPEKCLGHSQGN</sequence>
<dbReference type="KEGG" id="sri:SELR_10570"/>
<dbReference type="RefSeq" id="WP_014424202.1">
    <property type="nucleotide sequence ID" value="NC_017068.1"/>
</dbReference>
<dbReference type="AlphaFoldDB" id="I0GPS8"/>
<dbReference type="EMBL" id="AP012292">
    <property type="protein sequence ID" value="BAL82765.1"/>
    <property type="molecule type" value="Genomic_DNA"/>
</dbReference>
<dbReference type="Gene3D" id="3.30.870.10">
    <property type="entry name" value="Endonuclease Chain A"/>
    <property type="match status" value="1"/>
</dbReference>
<feature type="domain" description="Phospholipase D-like" evidence="1">
    <location>
        <begin position="41"/>
        <end position="158"/>
    </location>
</feature>
<name>I0GPS8_SELRL</name>
<dbReference type="InterPro" id="IPR025202">
    <property type="entry name" value="PLD-like_dom"/>
</dbReference>
<reference evidence="2 3" key="1">
    <citation type="submission" date="2011-10" db="EMBL/GenBank/DDBJ databases">
        <title>Whole genome sequence of Selenomonas ruminantium subsp. lactilytica TAM6421.</title>
        <authorList>
            <person name="Oguchi A."/>
            <person name="Ankai A."/>
            <person name="Kaneko J."/>
            <person name="Yamada-Narita S."/>
            <person name="Fukui S."/>
            <person name="Takahashi M."/>
            <person name="Onodera T."/>
            <person name="Kojima S."/>
            <person name="Fushimi T."/>
            <person name="Abe N."/>
            <person name="Kamio Y."/>
            <person name="Yamazaki S."/>
            <person name="Fujita N."/>
        </authorList>
    </citation>
    <scope>NUCLEOTIDE SEQUENCE [LARGE SCALE GENOMIC DNA]</scope>
    <source>
        <strain evidence="3">NBRC 103574 / TAM6421</strain>
    </source>
</reference>
<dbReference type="eggNOG" id="COG3886">
    <property type="taxonomic scope" value="Bacteria"/>
</dbReference>